<feature type="compositionally biased region" description="Low complexity" evidence="5">
    <location>
        <begin position="637"/>
        <end position="646"/>
    </location>
</feature>
<feature type="transmembrane region" description="Helical" evidence="6">
    <location>
        <begin position="241"/>
        <end position="262"/>
    </location>
</feature>
<evidence type="ECO:0000256" key="6">
    <source>
        <dbReference type="SAM" id="Phobius"/>
    </source>
</evidence>
<evidence type="ECO:0000256" key="4">
    <source>
        <dbReference type="ARBA" id="ARBA00023136"/>
    </source>
</evidence>
<feature type="region of interest" description="Disordered" evidence="5">
    <location>
        <begin position="1"/>
        <end position="35"/>
    </location>
</feature>
<accession>A0A9D3P0K8</accession>
<dbReference type="GO" id="GO:0022857">
    <property type="term" value="F:transmembrane transporter activity"/>
    <property type="evidence" value="ECO:0007669"/>
    <property type="project" value="InterPro"/>
</dbReference>
<name>A0A9D3P0K8_9TELE</name>
<evidence type="ECO:0000256" key="1">
    <source>
        <dbReference type="ARBA" id="ARBA00004141"/>
    </source>
</evidence>
<dbReference type="Proteomes" id="UP000824219">
    <property type="component" value="Linkage Group LG07"/>
</dbReference>
<dbReference type="PANTHER" id="PTHR24064">
    <property type="entry name" value="SOLUTE CARRIER FAMILY 22 MEMBER"/>
    <property type="match status" value="1"/>
</dbReference>
<evidence type="ECO:0008006" key="9">
    <source>
        <dbReference type="Google" id="ProtNLM"/>
    </source>
</evidence>
<evidence type="ECO:0000313" key="8">
    <source>
        <dbReference type="Proteomes" id="UP000824219"/>
    </source>
</evidence>
<feature type="transmembrane region" description="Helical" evidence="6">
    <location>
        <begin position="485"/>
        <end position="507"/>
    </location>
</feature>
<dbReference type="OrthoDB" id="6884957at2759"/>
<keyword evidence="3 6" id="KW-1133">Transmembrane helix</keyword>
<feature type="transmembrane region" description="Helical" evidence="6">
    <location>
        <begin position="417"/>
        <end position="438"/>
    </location>
</feature>
<dbReference type="EMBL" id="JAHKSW010000007">
    <property type="protein sequence ID" value="KAG7330703.1"/>
    <property type="molecule type" value="Genomic_DNA"/>
</dbReference>
<feature type="compositionally biased region" description="Pro residues" evidence="5">
    <location>
        <begin position="16"/>
        <end position="27"/>
    </location>
</feature>
<feature type="transmembrane region" description="Helical" evidence="6">
    <location>
        <begin position="545"/>
        <end position="565"/>
    </location>
</feature>
<dbReference type="AlphaFoldDB" id="A0A9D3P0K8"/>
<feature type="compositionally biased region" description="Polar residues" evidence="5">
    <location>
        <begin position="698"/>
        <end position="708"/>
    </location>
</feature>
<comment type="subcellular location">
    <subcellularLocation>
        <location evidence="1">Membrane</location>
        <topology evidence="1">Multi-pass membrane protein</topology>
    </subcellularLocation>
</comment>
<dbReference type="InterPro" id="IPR005828">
    <property type="entry name" value="MFS_sugar_transport-like"/>
</dbReference>
<feature type="transmembrane region" description="Helical" evidence="6">
    <location>
        <begin position="268"/>
        <end position="286"/>
    </location>
</feature>
<proteinExistence type="predicted"/>
<feature type="region of interest" description="Disordered" evidence="5">
    <location>
        <begin position="750"/>
        <end position="818"/>
    </location>
</feature>
<evidence type="ECO:0000256" key="3">
    <source>
        <dbReference type="ARBA" id="ARBA00022989"/>
    </source>
</evidence>
<feature type="region of interest" description="Disordered" evidence="5">
    <location>
        <begin position="576"/>
        <end position="617"/>
    </location>
</feature>
<keyword evidence="2 6" id="KW-0812">Transmembrane</keyword>
<reference evidence="7 8" key="1">
    <citation type="submission" date="2021-06" db="EMBL/GenBank/DDBJ databases">
        <title>Chromosome-level genome assembly of the red-tail catfish (Hemibagrus wyckioides).</title>
        <authorList>
            <person name="Shao F."/>
        </authorList>
    </citation>
    <scope>NUCLEOTIDE SEQUENCE [LARGE SCALE GENOMIC DNA]</scope>
    <source>
        <strain evidence="7">EC202008001</strain>
        <tissue evidence="7">Blood</tissue>
    </source>
</reference>
<keyword evidence="4 6" id="KW-0472">Membrane</keyword>
<evidence type="ECO:0000256" key="5">
    <source>
        <dbReference type="SAM" id="MobiDB-lite"/>
    </source>
</evidence>
<evidence type="ECO:0000313" key="7">
    <source>
        <dbReference type="EMBL" id="KAG7330703.1"/>
    </source>
</evidence>
<feature type="region of interest" description="Disordered" evidence="5">
    <location>
        <begin position="677"/>
        <end position="728"/>
    </location>
</feature>
<feature type="transmembrane region" description="Helical" evidence="6">
    <location>
        <begin position="378"/>
        <end position="396"/>
    </location>
</feature>
<sequence length="833" mass="90799">MEVSQQDPEHHHHHPPPPLPLPPPPPENGFVTPEAPSPGLMLSRVDGCVLPFLGGFGRYQKQLVVLTWIPALFIGFSQFSDYFLLAQPNSTCLRTVNGTIVTEHETTTAITAAMATAMTSSAPFFTHALHTPAESNESARALEHCACENGTWRHEMLSGLKQNVVTKWNLVCDSAWKVHIAKFSLLVGSIFGYLVLGVLADWFGRHTVLVVSVFFTLVFGISVAFSVNVTMFSTLRFFEGFWLAGIALSLYVLRVELCLPGWRFSMTMVANFVALAGQLIMPGLAAVCSDWKILQAVIICPLSLMLSYIWLFPESLRWLLATQQYTRSKWLIERIAKKNNTNVDTHELITELNRVLEKPPRKTCIVKMVGTRNLWKNIVVLCVNSLTGYGIHHCFARSMMDQDQERITMFHDFYADYYTMAGIAVATGLALCPAVGIMGRRGGLLMFMIITALASLLQLGLLNLVGKYSVQLKIESETLKSDFHVAFSIIGMFSSQAVSNLSIFFCAEITPTVIRGGGLGLVLASAGFGMLTAPIMELHNQKGYFLHHVIFACCTLICIICILLLPESRHQPLPESLSEGEGYTRHPLLPPHKKPAEQLHLLPGPHGRNYANDEHPNDRANDFSNVRDTPLREVAVSTVESTASSTIGPDEYPGEEPAAELDAVRLSVLRHLDNSIPSATDSLPDLIANASPPDASETPPSHQTSTSPDMLDHETPPIMDNDVTKSPEPVSVELPELICPPTTHLAPPALSLCPPPSISSPIDSDPLLSPPPQTGSTPSEPSSPAILDETVLRSLPLTVTDPVPPFKMDSTTSSPIDSAVDCTISTANGGASS</sequence>
<feature type="transmembrane region" description="Helical" evidence="6">
    <location>
        <begin position="513"/>
        <end position="533"/>
    </location>
</feature>
<dbReference type="Gene3D" id="1.20.1250.20">
    <property type="entry name" value="MFS general substrate transporter like domains"/>
    <property type="match status" value="1"/>
</dbReference>
<dbReference type="SUPFAM" id="SSF103473">
    <property type="entry name" value="MFS general substrate transporter"/>
    <property type="match status" value="1"/>
</dbReference>
<dbReference type="Pfam" id="PF00083">
    <property type="entry name" value="Sugar_tr"/>
    <property type="match status" value="1"/>
</dbReference>
<feature type="transmembrane region" description="Helical" evidence="6">
    <location>
        <begin position="444"/>
        <end position="465"/>
    </location>
</feature>
<gene>
    <name evidence="7" type="ORF">KOW79_006925</name>
</gene>
<feature type="transmembrane region" description="Helical" evidence="6">
    <location>
        <begin position="183"/>
        <end position="203"/>
    </location>
</feature>
<organism evidence="7 8">
    <name type="scientific">Hemibagrus wyckioides</name>
    <dbReference type="NCBI Taxonomy" id="337641"/>
    <lineage>
        <taxon>Eukaryota</taxon>
        <taxon>Metazoa</taxon>
        <taxon>Chordata</taxon>
        <taxon>Craniata</taxon>
        <taxon>Vertebrata</taxon>
        <taxon>Euteleostomi</taxon>
        <taxon>Actinopterygii</taxon>
        <taxon>Neopterygii</taxon>
        <taxon>Teleostei</taxon>
        <taxon>Ostariophysi</taxon>
        <taxon>Siluriformes</taxon>
        <taxon>Bagridae</taxon>
        <taxon>Hemibagrus</taxon>
    </lineage>
</organism>
<keyword evidence="8" id="KW-1185">Reference proteome</keyword>
<protein>
    <recommendedName>
        <fullName evidence="9">Solute carrier family 22 member 23</fullName>
    </recommendedName>
</protein>
<evidence type="ECO:0000256" key="2">
    <source>
        <dbReference type="ARBA" id="ARBA00022692"/>
    </source>
</evidence>
<feature type="region of interest" description="Disordered" evidence="5">
    <location>
        <begin position="637"/>
        <end position="656"/>
    </location>
</feature>
<dbReference type="InterPro" id="IPR036259">
    <property type="entry name" value="MFS_trans_sf"/>
</dbReference>
<feature type="transmembrane region" description="Helical" evidence="6">
    <location>
        <begin position="293"/>
        <end position="311"/>
    </location>
</feature>
<comment type="caution">
    <text evidence="7">The sequence shown here is derived from an EMBL/GenBank/DDBJ whole genome shotgun (WGS) entry which is preliminary data.</text>
</comment>
<feature type="transmembrane region" description="Helical" evidence="6">
    <location>
        <begin position="209"/>
        <end position="229"/>
    </location>
</feature>
<dbReference type="GO" id="GO:0016020">
    <property type="term" value="C:membrane"/>
    <property type="evidence" value="ECO:0007669"/>
    <property type="project" value="UniProtKB-SubCell"/>
</dbReference>